<feature type="region of interest" description="Disordered" evidence="1">
    <location>
        <begin position="450"/>
        <end position="469"/>
    </location>
</feature>
<evidence type="ECO:0000313" key="4">
    <source>
        <dbReference type="EMBL" id="KAF1834284.1"/>
    </source>
</evidence>
<feature type="domain" description="SWI/SNF and RSC complexes subunit Ssr4 C-terminal" evidence="3">
    <location>
        <begin position="255"/>
        <end position="657"/>
    </location>
</feature>
<evidence type="ECO:0000256" key="1">
    <source>
        <dbReference type="SAM" id="MobiDB-lite"/>
    </source>
</evidence>
<dbReference type="Pfam" id="PF08549">
    <property type="entry name" value="SWI-SNF_Ssr4_N"/>
    <property type="match status" value="1"/>
</dbReference>
<dbReference type="GO" id="GO:0006338">
    <property type="term" value="P:chromatin remodeling"/>
    <property type="evidence" value="ECO:0007669"/>
    <property type="project" value="InterPro"/>
</dbReference>
<gene>
    <name evidence="4" type="ORF">BDW02DRAFT_498577</name>
</gene>
<feature type="domain" description="SWI/SNF and RSC complexes subunit Ssr4 N-terminal" evidence="2">
    <location>
        <begin position="17"/>
        <end position="218"/>
    </location>
</feature>
<accession>A0A6A5KIK9</accession>
<evidence type="ECO:0000313" key="5">
    <source>
        <dbReference type="Proteomes" id="UP000800040"/>
    </source>
</evidence>
<dbReference type="OrthoDB" id="5321006at2759"/>
<dbReference type="InterPro" id="IPR013859">
    <property type="entry name" value="Ssr4_N"/>
</dbReference>
<dbReference type="InterPro" id="IPR046464">
    <property type="entry name" value="SWI-SNF_Ssr4_C"/>
</dbReference>
<keyword evidence="5" id="KW-1185">Reference proteome</keyword>
<evidence type="ECO:0000259" key="2">
    <source>
        <dbReference type="Pfam" id="PF08549"/>
    </source>
</evidence>
<dbReference type="AlphaFoldDB" id="A0A6A5KIK9"/>
<dbReference type="Pfam" id="PF20497">
    <property type="entry name" value="SWI-SNF_Ssr4_C"/>
    <property type="match status" value="1"/>
</dbReference>
<feature type="region of interest" description="Disordered" evidence="1">
    <location>
        <begin position="208"/>
        <end position="260"/>
    </location>
</feature>
<feature type="region of interest" description="Disordered" evidence="1">
    <location>
        <begin position="495"/>
        <end position="527"/>
    </location>
</feature>
<feature type="compositionally biased region" description="Low complexity" evidence="1">
    <location>
        <begin position="498"/>
        <end position="511"/>
    </location>
</feature>
<protein>
    <submittedName>
        <fullName evidence="4">DUF1750-domain-containing protein</fullName>
    </submittedName>
</protein>
<dbReference type="Proteomes" id="UP000800040">
    <property type="component" value="Unassembled WGS sequence"/>
</dbReference>
<evidence type="ECO:0000259" key="3">
    <source>
        <dbReference type="Pfam" id="PF20497"/>
    </source>
</evidence>
<organism evidence="4 5">
    <name type="scientific">Decorospora gaudefroyi</name>
    <dbReference type="NCBI Taxonomy" id="184978"/>
    <lineage>
        <taxon>Eukaryota</taxon>
        <taxon>Fungi</taxon>
        <taxon>Dikarya</taxon>
        <taxon>Ascomycota</taxon>
        <taxon>Pezizomycotina</taxon>
        <taxon>Dothideomycetes</taxon>
        <taxon>Pleosporomycetidae</taxon>
        <taxon>Pleosporales</taxon>
        <taxon>Pleosporineae</taxon>
        <taxon>Pleosporaceae</taxon>
        <taxon>Decorospora</taxon>
    </lineage>
</organism>
<feature type="region of interest" description="Disordered" evidence="1">
    <location>
        <begin position="571"/>
        <end position="603"/>
    </location>
</feature>
<feature type="compositionally biased region" description="Low complexity" evidence="1">
    <location>
        <begin position="573"/>
        <end position="588"/>
    </location>
</feature>
<sequence length="666" mass="72854">MYGMNQAYHAPDPSAQLAHVHLISSYRFPTLPGLQAAQALEYLIKGPQIVRDTSPVAWTYLATPPPDGTVILTWQPPRMGTMFASDGMVWADAESAYDMNVRGYTLQVLVHNSGYHYPHEPYSMHARHRYRIAAGPGTIDPNLWLVHYKPADPQNRIPAAQIPIQRDVHAQLQMRAQLQQAGPLMRKEFMLVDQANWPKVEFGQQAMRGPQPYYNPMQPGRPYNAQPPPAKRQRLPTQPQPRQATAGAMAPDTSLEDEENATQDAFDFLTPREISLSRYKQHHEWMEEIFSSPYAVGKIAPIDLGLGLMGELAPLTAGILDVPGTESLDVGKENYNIKNYYKLDPEQLKDFEKRVSEYTSNEQAEIDKMKADHVRKMAQLKRTRTYIKAERRLRDLSRSVESDDDGVNPVEGVVQDLEKSLAVTFDAKKGVVCVDKGGFIEAQQPSSLKAQVNGNGAQQNGASSGTNIDGTMDGNSAAILLDQYGTGSLSGTPIGNISLPQLSQPPSQSQSATGTPGVPQGNMNQESTFDHHATNLDVGEDLLDLDVEMSGIAGTGDKDDDYVLVNQPASNTQQIGGNLQQSSSSNNQPTRNTGSMPSSNLEVDAGSMFDTADFGSFDNLDSAGDALADYGHDDNMGLDLVDDSAFGDAFHGTEMHHDETGDGDHT</sequence>
<feature type="compositionally biased region" description="Polar residues" evidence="1">
    <location>
        <begin position="589"/>
        <end position="601"/>
    </location>
</feature>
<proteinExistence type="predicted"/>
<name>A0A6A5KIK9_9PLEO</name>
<dbReference type="EMBL" id="ML975304">
    <property type="protein sequence ID" value="KAF1834284.1"/>
    <property type="molecule type" value="Genomic_DNA"/>
</dbReference>
<reference evidence="4" key="1">
    <citation type="submission" date="2020-01" db="EMBL/GenBank/DDBJ databases">
        <authorList>
            <consortium name="DOE Joint Genome Institute"/>
            <person name="Haridas S."/>
            <person name="Albert R."/>
            <person name="Binder M."/>
            <person name="Bloem J."/>
            <person name="Labutti K."/>
            <person name="Salamov A."/>
            <person name="Andreopoulos B."/>
            <person name="Baker S.E."/>
            <person name="Barry K."/>
            <person name="Bills G."/>
            <person name="Bluhm B.H."/>
            <person name="Cannon C."/>
            <person name="Castanera R."/>
            <person name="Culley D.E."/>
            <person name="Daum C."/>
            <person name="Ezra D."/>
            <person name="Gonzalez J.B."/>
            <person name="Henrissat B."/>
            <person name="Kuo A."/>
            <person name="Liang C."/>
            <person name="Lipzen A."/>
            <person name="Lutzoni F."/>
            <person name="Magnuson J."/>
            <person name="Mondo S."/>
            <person name="Nolan M."/>
            <person name="Ohm R."/>
            <person name="Pangilinan J."/>
            <person name="Park H.-J."/>
            <person name="Ramirez L."/>
            <person name="Alfaro M."/>
            <person name="Sun H."/>
            <person name="Tritt A."/>
            <person name="Yoshinaga Y."/>
            <person name="Zwiers L.-H."/>
            <person name="Turgeon B.G."/>
            <person name="Goodwin S.B."/>
            <person name="Spatafora J.W."/>
            <person name="Crous P.W."/>
            <person name="Grigoriev I.V."/>
        </authorList>
    </citation>
    <scope>NUCLEOTIDE SEQUENCE</scope>
    <source>
        <strain evidence="4">P77</strain>
    </source>
</reference>